<keyword evidence="4 5" id="KW-0406">Ion transport</keyword>
<dbReference type="Gene3D" id="3.40.50.10580">
    <property type="entry name" value="ATPase, V1 complex, subunit F"/>
    <property type="match status" value="1"/>
</dbReference>
<dbReference type="GO" id="GO:0046933">
    <property type="term" value="F:proton-transporting ATP synthase activity, rotational mechanism"/>
    <property type="evidence" value="ECO:0007669"/>
    <property type="project" value="UniProtKB-UniRule"/>
</dbReference>
<evidence type="ECO:0000256" key="3">
    <source>
        <dbReference type="ARBA" id="ARBA00022781"/>
    </source>
</evidence>
<dbReference type="AlphaFoldDB" id="A0A1Y3GI95"/>
<dbReference type="Proteomes" id="UP000195137">
    <property type="component" value="Unassembled WGS sequence"/>
</dbReference>
<evidence type="ECO:0000313" key="7">
    <source>
        <dbReference type="Proteomes" id="UP000195137"/>
    </source>
</evidence>
<dbReference type="NCBIfam" id="NF003047">
    <property type="entry name" value="PRK03957.1"/>
    <property type="match status" value="1"/>
</dbReference>
<comment type="subunit">
    <text evidence="5">Has multiple subunits with at least A(3), B(3), C, D, E, F, H, I and proteolipid K(x).</text>
</comment>
<proteinExistence type="inferred from homology"/>
<dbReference type="EMBL" id="MRZU01000003">
    <property type="protein sequence ID" value="OUJ19126.1"/>
    <property type="molecule type" value="Genomic_DNA"/>
</dbReference>
<dbReference type="GO" id="GO:0005524">
    <property type="term" value="F:ATP binding"/>
    <property type="evidence" value="ECO:0007669"/>
    <property type="project" value="UniProtKB-UniRule"/>
</dbReference>
<evidence type="ECO:0000256" key="2">
    <source>
        <dbReference type="ARBA" id="ARBA00022448"/>
    </source>
</evidence>
<dbReference type="Pfam" id="PF01990">
    <property type="entry name" value="ATP-synt_F"/>
    <property type="match status" value="1"/>
</dbReference>
<dbReference type="InterPro" id="IPR036906">
    <property type="entry name" value="ATPase_V1_fsu_sf"/>
</dbReference>
<evidence type="ECO:0000256" key="5">
    <source>
        <dbReference type="HAMAP-Rule" id="MF_00312"/>
    </source>
</evidence>
<keyword evidence="2 5" id="KW-0813">Transport</keyword>
<dbReference type="InterPro" id="IPR008218">
    <property type="entry name" value="ATPase_V1-cplx_f_g_su"/>
</dbReference>
<evidence type="ECO:0000256" key="4">
    <source>
        <dbReference type="ARBA" id="ARBA00023065"/>
    </source>
</evidence>
<gene>
    <name evidence="5" type="primary">atpF</name>
    <name evidence="6" type="ORF">AMET1_0778</name>
</gene>
<protein>
    <recommendedName>
        <fullName evidence="5">A-type ATP synthase subunit F</fullName>
    </recommendedName>
</protein>
<reference evidence="6 7" key="1">
    <citation type="submission" date="2016-12" db="EMBL/GenBank/DDBJ databases">
        <title>Discovery of methanogenic haloarchaea.</title>
        <authorList>
            <person name="Sorokin D.Y."/>
            <person name="Makarova K.S."/>
            <person name="Abbas B."/>
            <person name="Ferrer M."/>
            <person name="Golyshin P.N."/>
        </authorList>
    </citation>
    <scope>NUCLEOTIDE SEQUENCE [LARGE SCALE GENOMIC DNA]</scope>
    <source>
        <strain evidence="6">AMET1</strain>
    </source>
</reference>
<dbReference type="GO" id="GO:0005886">
    <property type="term" value="C:plasma membrane"/>
    <property type="evidence" value="ECO:0007669"/>
    <property type="project" value="UniProtKB-SubCell"/>
</dbReference>
<keyword evidence="5" id="KW-0066">ATP synthesis</keyword>
<dbReference type="RefSeq" id="WP_161490750.1">
    <property type="nucleotide sequence ID" value="NZ_MRZU01000003.1"/>
</dbReference>
<dbReference type="GO" id="GO:0046961">
    <property type="term" value="F:proton-transporting ATPase activity, rotational mechanism"/>
    <property type="evidence" value="ECO:0007669"/>
    <property type="project" value="InterPro"/>
</dbReference>
<keyword evidence="5" id="KW-0472">Membrane</keyword>
<accession>A0A1Y3GI95</accession>
<comment type="subcellular location">
    <subcellularLocation>
        <location evidence="5">Cell membrane</location>
        <topology evidence="5">Peripheral membrane protein</topology>
    </subcellularLocation>
</comment>
<dbReference type="GO" id="GO:0042777">
    <property type="term" value="P:proton motive force-driven plasma membrane ATP synthesis"/>
    <property type="evidence" value="ECO:0007669"/>
    <property type="project" value="UniProtKB-UniRule"/>
</dbReference>
<keyword evidence="5" id="KW-1003">Cell membrane</keyword>
<keyword evidence="3 5" id="KW-0375">Hydrogen ion transport</keyword>
<organism evidence="6 7">
    <name type="scientific">Methanonatronarchaeum thermophilum</name>
    <dbReference type="NCBI Taxonomy" id="1927129"/>
    <lineage>
        <taxon>Archaea</taxon>
        <taxon>Methanobacteriati</taxon>
        <taxon>Methanobacteriota</taxon>
        <taxon>Methanonatronarchaeia</taxon>
        <taxon>Methanonatronarchaeales</taxon>
        <taxon>Methanonatronarchaeaceae</taxon>
        <taxon>Methanonatronarchaeum</taxon>
    </lineage>
</organism>
<comment type="similarity">
    <text evidence="1 5">Belongs to the V-ATPase F subunit family.</text>
</comment>
<comment type="function">
    <text evidence="5">Component of the A-type ATP synthase that produces ATP from ADP in the presence of a proton gradient across the membrane.</text>
</comment>
<dbReference type="InterPro" id="IPR022944">
    <property type="entry name" value="ATPase_V1-cplx_fsu_bac/arc"/>
</dbReference>
<sequence>MKVAVVADEDTVTGFKLAGVKEASVAKEGDEFEDALYELSDEIGIVITTERIAEENRESLKRFRDRRDVFPIIVEIPDKHGSTQSQLQEMVKKAVGVEIDLEDI</sequence>
<name>A0A1Y3GI95_9EURY</name>
<dbReference type="SUPFAM" id="SSF159468">
    <property type="entry name" value="AtpF-like"/>
    <property type="match status" value="1"/>
</dbReference>
<dbReference type="HAMAP" id="MF_00312">
    <property type="entry name" value="ATP_synth_F_arch"/>
    <property type="match status" value="1"/>
</dbReference>
<evidence type="ECO:0000256" key="1">
    <source>
        <dbReference type="ARBA" id="ARBA00010148"/>
    </source>
</evidence>
<evidence type="ECO:0000313" key="6">
    <source>
        <dbReference type="EMBL" id="OUJ19126.1"/>
    </source>
</evidence>
<comment type="caution">
    <text evidence="6">The sequence shown here is derived from an EMBL/GenBank/DDBJ whole genome shotgun (WGS) entry which is preliminary data.</text>
</comment>
<dbReference type="OrthoDB" id="24971at2157"/>
<dbReference type="PANTHER" id="PTHR13861">
    <property type="entry name" value="VACUOLAR ATP SYNTHASE SUBUNIT F"/>
    <property type="match status" value="1"/>
</dbReference>
<keyword evidence="7" id="KW-1185">Reference proteome</keyword>
<dbReference type="PANTHER" id="PTHR13861:SF2">
    <property type="entry name" value="V-TYPE PROTON ATPASE SUBUNIT F"/>
    <property type="match status" value="1"/>
</dbReference>